<dbReference type="OrthoDB" id="3438930at2759"/>
<feature type="domain" description="VWFD" evidence="5">
    <location>
        <begin position="454"/>
        <end position="634"/>
    </location>
</feature>
<dbReference type="GO" id="GO:0005576">
    <property type="term" value="C:extracellular region"/>
    <property type="evidence" value="ECO:0000318"/>
    <property type="project" value="GO_Central"/>
</dbReference>
<reference evidence="6" key="1">
    <citation type="submission" date="2025-08" db="UniProtKB">
        <authorList>
            <consortium name="Ensembl"/>
        </authorList>
    </citation>
    <scope>IDENTIFICATION</scope>
    <source>
        <strain evidence="6">broiler</strain>
    </source>
</reference>
<dbReference type="GlyGen" id="A0A8V0X6K1">
    <property type="glycosylation" value="4 sites"/>
</dbReference>
<dbReference type="FunCoup" id="A0A8V0X6K1">
    <property type="interactions" value="9"/>
</dbReference>
<dbReference type="InterPro" id="IPR036084">
    <property type="entry name" value="Ser_inhib-like_sf"/>
</dbReference>
<reference evidence="6" key="2">
    <citation type="submission" date="2025-09" db="UniProtKB">
        <authorList>
            <consortium name="Ensembl"/>
        </authorList>
    </citation>
    <scope>IDENTIFICATION</scope>
    <source>
        <strain evidence="6">broiler</strain>
    </source>
</reference>
<gene>
    <name evidence="6" type="primary">LOC429249</name>
</gene>
<evidence type="ECO:0007829" key="8">
    <source>
        <dbReference type="PeptideAtlas" id="A0A8V0X6K1"/>
    </source>
</evidence>
<feature type="domain" description="VWFD" evidence="5">
    <location>
        <begin position="2022"/>
        <end position="2200"/>
    </location>
</feature>
<proteinExistence type="evidence at protein level"/>
<evidence type="ECO:0000313" key="7">
    <source>
        <dbReference type="Proteomes" id="UP000000539"/>
    </source>
</evidence>
<accession>A0A8V0X6K1</accession>
<keyword evidence="4" id="KW-0732">Signal</keyword>
<dbReference type="InterPro" id="IPR001007">
    <property type="entry name" value="VWF_dom"/>
</dbReference>
<keyword evidence="7" id="KW-1185">Reference proteome</keyword>
<dbReference type="Pfam" id="PF17517">
    <property type="entry name" value="IgGFc_binding"/>
    <property type="match status" value="1"/>
</dbReference>
<feature type="chain" id="PRO_5036464543" description="VWFD domain-containing protein" evidence="4">
    <location>
        <begin position="21"/>
        <end position="2964"/>
    </location>
</feature>
<dbReference type="Gene3D" id="2.10.25.10">
    <property type="entry name" value="Laminin"/>
    <property type="match status" value="6"/>
</dbReference>
<feature type="domain" description="VWFD" evidence="5">
    <location>
        <begin position="1630"/>
        <end position="1811"/>
    </location>
</feature>
<dbReference type="SMART" id="SM00215">
    <property type="entry name" value="VWC_out"/>
    <property type="match status" value="6"/>
</dbReference>
<dbReference type="InterPro" id="IPR014853">
    <property type="entry name" value="VWF/SSPO/ZAN-like_Cys-rich_dom"/>
</dbReference>
<dbReference type="Ensembl" id="ENSGALT00010001885.1">
    <property type="protein sequence ID" value="ENSGALP00010001039.1"/>
    <property type="gene ID" value="ENSGALG00010000857.1"/>
</dbReference>
<evidence type="ECO:0000256" key="3">
    <source>
        <dbReference type="ARBA" id="ARBA00023180"/>
    </source>
</evidence>
<dbReference type="GeneTree" id="ENSGT00950000183155"/>
<evidence type="ECO:0000256" key="2">
    <source>
        <dbReference type="ARBA" id="ARBA00023157"/>
    </source>
</evidence>
<keyword evidence="2" id="KW-1015">Disulfide bond</keyword>
<dbReference type="GO" id="GO:0030513">
    <property type="term" value="P:positive regulation of BMP signaling pathway"/>
    <property type="evidence" value="ECO:0000318"/>
    <property type="project" value="GO_Central"/>
</dbReference>
<feature type="domain" description="VWFD" evidence="5">
    <location>
        <begin position="2793"/>
        <end position="2964"/>
    </location>
</feature>
<name>A0A8V0X6K1_CHICK</name>
<dbReference type="InterPro" id="IPR050780">
    <property type="entry name" value="Mucin_vWF_Thrombospondin_sf"/>
</dbReference>
<dbReference type="InterPro" id="IPR035234">
    <property type="entry name" value="IgGFc-bd_N"/>
</dbReference>
<evidence type="ECO:0000259" key="5">
    <source>
        <dbReference type="PROSITE" id="PS51233"/>
    </source>
</evidence>
<evidence type="ECO:0000313" key="6">
    <source>
        <dbReference type="Ensembl" id="ENSGALP00010001039.1"/>
    </source>
</evidence>
<dbReference type="SMART" id="SM00216">
    <property type="entry name" value="VWD"/>
    <property type="match status" value="7"/>
</dbReference>
<dbReference type="Pfam" id="PF12714">
    <property type="entry name" value="TILa"/>
    <property type="match status" value="3"/>
</dbReference>
<dbReference type="SMART" id="SM00214">
    <property type="entry name" value="VWC"/>
    <property type="match status" value="3"/>
</dbReference>
<organism evidence="6 7">
    <name type="scientific">Gallus gallus</name>
    <name type="common">Chicken</name>
    <dbReference type="NCBI Taxonomy" id="9031"/>
    <lineage>
        <taxon>Eukaryota</taxon>
        <taxon>Metazoa</taxon>
        <taxon>Chordata</taxon>
        <taxon>Craniata</taxon>
        <taxon>Vertebrata</taxon>
        <taxon>Euteleostomi</taxon>
        <taxon>Archelosauria</taxon>
        <taxon>Archosauria</taxon>
        <taxon>Dinosauria</taxon>
        <taxon>Saurischia</taxon>
        <taxon>Theropoda</taxon>
        <taxon>Coelurosauria</taxon>
        <taxon>Aves</taxon>
        <taxon>Neognathae</taxon>
        <taxon>Galloanserae</taxon>
        <taxon>Galliformes</taxon>
        <taxon>Phasianidae</taxon>
        <taxon>Phasianinae</taxon>
        <taxon>Gallus</taxon>
    </lineage>
</organism>
<dbReference type="Pfam" id="PF00094">
    <property type="entry name" value="VWD"/>
    <property type="match status" value="7"/>
</dbReference>
<dbReference type="InterPro" id="IPR002919">
    <property type="entry name" value="TIL_dom"/>
</dbReference>
<dbReference type="SMART" id="SM00832">
    <property type="entry name" value="C8"/>
    <property type="match status" value="6"/>
</dbReference>
<evidence type="ECO:0000256" key="4">
    <source>
        <dbReference type="SAM" id="SignalP"/>
    </source>
</evidence>
<dbReference type="PANTHER" id="PTHR11339">
    <property type="entry name" value="EXTRACELLULAR MATRIX GLYCOPROTEIN RELATED"/>
    <property type="match status" value="1"/>
</dbReference>
<keyword evidence="1" id="KW-0677">Repeat</keyword>
<dbReference type="CDD" id="cd19941">
    <property type="entry name" value="TIL"/>
    <property type="match status" value="6"/>
</dbReference>
<dbReference type="PANTHER" id="PTHR11339:SF244">
    <property type="entry name" value="IGGFC-BINDING PROTEIN"/>
    <property type="match status" value="1"/>
</dbReference>
<evidence type="ECO:0000256" key="1">
    <source>
        <dbReference type="ARBA" id="ARBA00022737"/>
    </source>
</evidence>
<dbReference type="SUPFAM" id="SSF57567">
    <property type="entry name" value="Serine protease inhibitors"/>
    <property type="match status" value="6"/>
</dbReference>
<feature type="domain" description="VWFD" evidence="5">
    <location>
        <begin position="845"/>
        <end position="1023"/>
    </location>
</feature>
<sequence>MGAMWHIALGLALSCALTSAMFRGKEFLVAVLQNSEEAVRPNLFLHLTAYADSTQVTLTSTDGGSFHETINLRKDQTSPISIPGALELINRRISQKSLLVTSTKDISVVITSSKTYTVGATAVLPTAVLGNEYYVVTPTDAAKEGLKEFAVVAGKEPSTVSIKIKGKLYFRGRNYRSGSTLSVPLRPYESLQLQSEDDLSGTKVTSDNAIAVFSGHTCAKVNSGCDYVVEQLLPVSAWGKAYIVPPNPLQKAHDFIYVVAAQDGSISYHEGSAATTKNVEAGEVKVFKLRSNSPFYVTSSVEIQVVLFFTGSRGYYVWQDPFLLAIPPISSYCASYRFTGLNAYNYVLLVAKNSDTNAIAQQKGSDREWKEIPGTEYSWSMHSLSSSYSSWSSENERATFGLLGFGFMNYVGYGFAGLCATSSSTLSCSDITCKERERCKMVEGGPTCVQETFSTCWVIGGPHYKTFDGKIFDFMGTCTYTLSKTCGTAANLPFFTVEVRNSLRGNAKSPYIDAVTVQAYNITVVVIRSENGFVRVNNHRTRLPISLAQGKFQLQQKGSFVLIKTDFMLKVLYNWDGHLMVKIPSSYSGQVCGMCGNSNGDPQDDALLPDGTLAQNAVVLGQVWKVLGDNRICLDSCSGECKRCSWRETAKYNTESYCGLLTQNPGPFQGCHDTIHTDIYLKNCISDLCSYEGLHTVLCQALNAYVESCQEEGVVLADWRTAARCFPFCPVNSNHTSCGTACPTTCNDAAVPSDCISSSCVEGCTCTEGFVLDAGKCIPKSECGCVFGDRLYGLGEEFWGDDGCTKRCVCEKERRKAVCHQASCRAKEECGVKDGIRGCYPTSYGVCTAVGSTHYRSFDGKWFAFQGTCFYQLVGLCKRSAGLVDFQVLVQNGLKDGGSPSFITIVRVKVYGNIITFNQTNPNKITVNDRSANLPYSHDGKILIYRGGRDVVIETDFGLTITYDWSGDVGVSVPSTYEDTLCGLCGNFNGDTGDDMMLKNGHVTSNPKTFGQSWKVADHPGCTELSTKECPSSVSTVEQEKLCGIISRKDGPFRGCHTTVEPSKYVQNCKNDLCLYPEHKEVLCQHIAHYVDLCQAAGVTIEEWRTNDFCRISCPAHSHYELCALDCSRTCSSIFAPLRCTERCREGCVCDEGFVFSGDECVPMARCGCLHHGSYYKVEEHFRPTKLEECECHADGMVDCHKIPAPTESSCSTATSGTCVVTGDRSYLSFDGTAFDIPGACAYVLTESCSGDDDTEHFVVKIKKNSRQKTKVSGIEVLSVEVYGLTLTMERGKIGTIMVDSVFQGLPAILHQGQVQVHRHGEGIHLQTAFGLVVRYDFYHYVAVTAPPGYQGRLCGLCGNNNGKSEDDFLFPDGRPAPNAIAFGSAWKMPTMACEESCSEDDCPVCTEEKKKVFQKPNYCGILTDPHGPFSSCFNTVSPTLYLDACIRDLCLTKAKTDVLCRSIQSYMSSCQAAGVTIEAWRKPSFCFPRCPANSTYSLCSNLCTNSCAKPTGTSGCPQTCAEGCSCNEGFAFNGERCVPKEECGCFVDGIYYRPNQSVLKENCQQRCTCIPGKGLDCSSHECTDDETCEIRDGIMGCINQNPCKALGCRPRERCKLEDGQAKCVPSLVASCWAWGDPHYRTFDKRDFDFEGTCTYTMARFCGNDPTLVPFKVEGKNQIRNGVKSISYVSLTNVEVYGHRISIHWREVGKVRVDGVLTLLPAVLQDSRVHLYQSGMTAVLETDFGLRVTYDWNWHLMLELPSSYSEQICGLCGNFNLDPADDIPVQGDDGASSIISWASTWRVPDEDPFCWDFCDGECPVCEEEKRELYSGNQHCGLIKKSFQGPFKACHDVVSPQDFFRNCLYDVCMNDGARKILCKTLETYASTCRKHGAVVHDWRTPSGCSLPCPEHSHYEHCGSACPATCTNPDAPKSCTQPCVETCACDPGYVLSGGQCVLTSSCGCTHNGLYRAPGEEFWEDEMCRSRCRCDAALGMVVCSEGSCKAGEQCRVVRGVRQCVAAGRSICVATGDPHYTTFDGRRYDFMGTCVYQFAALCSADPTLVPFNVTVENNHRGSQVVSYTKEITLKVYNVTLSLSQAEPKKLKVNGIVVDLPFRHSPQLYAYSSGAHGFLQTDFGLIVTFDWYSYARVILPSTYARSVCGLCGNADGDPADDFALPGGRLVTDENAFANSWKVADVPGCNAECSGDCRVCTEAEKRIYRGDKHCGLLVKQTGPFANCHSVIDPAPYFEDCLFDVCLYKGHQEVVCRSISRYVTDCQSQRVNISAWRTAAFCSPVCSPNQHYELCGLSCSPSCSNQEEDDGCNPSSPCTEGCFCNPGFLQSGDSCVPAPQCGCLHDGRYLQRGEEFYPCERCSERCVCKGNGEVQCEPTSCGADEACMVQDGVRGCYPDGCGRCEELGAATFRTFDGVLLHFAGTCTYTLAAAEEGEEEGELEPFLVRVQKEMRGAEPLVRQLLVTVHGVTVSLRRGVHGEVKVDGERHLLPVSLASDAVTVTQEGIYRVLRTRGGLKLLYDGATYVLVTLPSSYQGHTGGLCGDFDGDVGNDVTEPQQLGEKWGIPTQGCNHGSQLTPCPQVGKSGCDILKDAEGPFRGCHAVVTPGDYVESCLKDTCRRQGGVQGRGDDAEDGGGSTALCRSLQAYAAACQAAGGELQEWREAAKCPLSCPVGAHPQLCSPLCSQSCTSLSSVPHCSTHCFEGCACPAGELLNGDECVTPDACGCLHRGRLFQIAETIMSADCSEICTCRAAGGMQCKPAGCPFGQVCTMDKGVRACKEQPGRCTLVPSSRFVSFDGTKGTTTAVGTYVVASICQPGHSHWFRLLGDVAEDEDRPLVVALHLFSRAAFVTVRRDKKVWVNGIPSTIPAQVSDQLSIRESQNVVSITQTPHLVVTLSPTGEVTVTVTKELSRELCGVCGDYDGDAANDLRGPDGKLVADFLAMTKAWRAPDFTP</sequence>
<keyword evidence="3" id="KW-0325">Glycoprotein</keyword>
<protein>
    <recommendedName>
        <fullName evidence="5">VWFD domain-containing protein</fullName>
    </recommendedName>
</protein>
<dbReference type="InterPro" id="IPR025615">
    <property type="entry name" value="TILa_dom"/>
</dbReference>
<keyword evidence="8" id="KW-1267">Proteomics identification</keyword>
<dbReference type="Pfam" id="PF08742">
    <property type="entry name" value="C8"/>
    <property type="match status" value="6"/>
</dbReference>
<dbReference type="InterPro" id="IPR001846">
    <property type="entry name" value="VWF_type-D"/>
</dbReference>
<feature type="domain" description="VWFD" evidence="5">
    <location>
        <begin position="1217"/>
        <end position="1395"/>
    </location>
</feature>
<feature type="signal peptide" evidence="4">
    <location>
        <begin position="1"/>
        <end position="20"/>
    </location>
</feature>
<dbReference type="Proteomes" id="UP000000539">
    <property type="component" value="Unassembled WGS sequence"/>
</dbReference>
<dbReference type="FunFam" id="2.10.25.10:FF:000055">
    <property type="entry name" value="alpha-tectorin isoform X1"/>
    <property type="match status" value="4"/>
</dbReference>
<feature type="domain" description="VWFD" evidence="5">
    <location>
        <begin position="2411"/>
        <end position="2598"/>
    </location>
</feature>
<dbReference type="Pfam" id="PF01826">
    <property type="entry name" value="TIL"/>
    <property type="match status" value="6"/>
</dbReference>
<dbReference type="PROSITE" id="PS51233">
    <property type="entry name" value="VWFD"/>
    <property type="match status" value="7"/>
</dbReference>